<keyword evidence="6" id="KW-1185">Reference proteome</keyword>
<dbReference type="GO" id="GO:0003677">
    <property type="term" value="F:DNA binding"/>
    <property type="evidence" value="ECO:0007669"/>
    <property type="project" value="UniProtKB-KW"/>
</dbReference>
<dbReference type="Gene3D" id="4.10.320.10">
    <property type="entry name" value="E3-binding domain"/>
    <property type="match status" value="1"/>
</dbReference>
<proteinExistence type="predicted"/>
<evidence type="ECO:0000259" key="4">
    <source>
        <dbReference type="Pfam" id="PF23359"/>
    </source>
</evidence>
<protein>
    <submittedName>
        <fullName evidence="5">Lsr2 family protein</fullName>
    </submittedName>
</protein>
<dbReference type="AlphaFoldDB" id="A0A7K3LWI0"/>
<dbReference type="GO" id="GO:0016746">
    <property type="term" value="F:acyltransferase activity"/>
    <property type="evidence" value="ECO:0007669"/>
    <property type="project" value="InterPro"/>
</dbReference>
<feature type="region of interest" description="Disordered" evidence="2">
    <location>
        <begin position="58"/>
        <end position="82"/>
    </location>
</feature>
<dbReference type="InterPro" id="IPR036625">
    <property type="entry name" value="E3-bd_dom_sf"/>
</dbReference>
<comment type="caution">
    <text evidence="5">The sequence shown here is derived from an EMBL/GenBank/DDBJ whole genome shotgun (WGS) entry which is preliminary data.</text>
</comment>
<accession>A0A7K3LWI0</accession>
<organism evidence="5 6">
    <name type="scientific">Gordonia desulfuricans</name>
    <dbReference type="NCBI Taxonomy" id="89051"/>
    <lineage>
        <taxon>Bacteria</taxon>
        <taxon>Bacillati</taxon>
        <taxon>Actinomycetota</taxon>
        <taxon>Actinomycetes</taxon>
        <taxon>Mycobacteriales</taxon>
        <taxon>Gordoniaceae</taxon>
        <taxon>Gordonia</taxon>
    </lineage>
</organism>
<name>A0A7K3LWI0_9ACTN</name>
<feature type="domain" description="Lsr2 DNA-binding" evidence="4">
    <location>
        <begin position="77"/>
        <end position="112"/>
    </location>
</feature>
<dbReference type="Proteomes" id="UP000466307">
    <property type="component" value="Unassembled WGS sequence"/>
</dbReference>
<feature type="compositionally biased region" description="Basic and acidic residues" evidence="2">
    <location>
        <begin position="70"/>
        <end position="79"/>
    </location>
</feature>
<dbReference type="Pfam" id="PF23359">
    <property type="entry name" value="Lsr2_DNA-bd"/>
    <property type="match status" value="1"/>
</dbReference>
<dbReference type="EMBL" id="JAADZU010000112">
    <property type="protein sequence ID" value="NDK92301.1"/>
    <property type="molecule type" value="Genomic_DNA"/>
</dbReference>
<dbReference type="Gene3D" id="3.30.60.230">
    <property type="entry name" value="Lsr2, dimerization domain"/>
    <property type="match status" value="1"/>
</dbReference>
<feature type="domain" description="Lsr2 dimerization" evidence="3">
    <location>
        <begin position="1"/>
        <end position="59"/>
    </location>
</feature>
<sequence>MAKVQTVQVIDDIDGKVLDKYETVRWAVDGKEYEFDTSVKHAQQFRDSLSKYLEVSRTAGTARSSAAKRRTADASRSKEQTQAIRKWATKNGYEVSSRGRIPAHVLEAFEAAH</sequence>
<evidence type="ECO:0000256" key="2">
    <source>
        <dbReference type="SAM" id="MobiDB-lite"/>
    </source>
</evidence>
<dbReference type="InterPro" id="IPR055370">
    <property type="entry name" value="Lsr2_DNA-bd"/>
</dbReference>
<evidence type="ECO:0000259" key="3">
    <source>
        <dbReference type="Pfam" id="PF11774"/>
    </source>
</evidence>
<gene>
    <name evidence="5" type="ORF">GYA93_22470</name>
</gene>
<keyword evidence="1" id="KW-0238">DNA-binding</keyword>
<dbReference type="InterPro" id="IPR024412">
    <property type="entry name" value="Lsr2_dim_dom"/>
</dbReference>
<evidence type="ECO:0000313" key="6">
    <source>
        <dbReference type="Proteomes" id="UP000466307"/>
    </source>
</evidence>
<dbReference type="RefSeq" id="WP_020793321.1">
    <property type="nucleotide sequence ID" value="NZ_JAADZU010000112.1"/>
</dbReference>
<dbReference type="InterPro" id="IPR042261">
    <property type="entry name" value="Lsr2-like_dimerization"/>
</dbReference>
<reference evidence="5 6" key="1">
    <citation type="submission" date="2020-01" db="EMBL/GenBank/DDBJ databases">
        <title>Investigation of new actinobacteria for the biodesulphurisation of diesel fuel.</title>
        <authorList>
            <person name="Athi Narayanan S.M."/>
        </authorList>
    </citation>
    <scope>NUCLEOTIDE SEQUENCE [LARGE SCALE GENOMIC DNA]</scope>
    <source>
        <strain evidence="5 6">213E</strain>
    </source>
</reference>
<dbReference type="Pfam" id="PF11774">
    <property type="entry name" value="Lsr2"/>
    <property type="match status" value="1"/>
</dbReference>
<evidence type="ECO:0000256" key="1">
    <source>
        <dbReference type="ARBA" id="ARBA00023125"/>
    </source>
</evidence>
<evidence type="ECO:0000313" key="5">
    <source>
        <dbReference type="EMBL" id="NDK92301.1"/>
    </source>
</evidence>